<dbReference type="Proteomes" id="UP001516472">
    <property type="component" value="Unassembled WGS sequence"/>
</dbReference>
<keyword evidence="1" id="KW-0812">Transmembrane</keyword>
<comment type="caution">
    <text evidence="2">The sequence shown here is derived from an EMBL/GenBank/DDBJ whole genome shotgun (WGS) entry which is preliminary data.</text>
</comment>
<sequence>MPTSARRWCASLIQEKYPEARVLPELGLEYGLVRVDLAVLSPALLHGYEVKADADTLRRLPRHPPNCCIVADSPGNAMNRMKVFAIVGAVLLAGAAVAVVVLRGRTVAPESSEAFAAGLELRPKCWVKVKSPEPGKCPDYSQLHKGKCYMPNWDACAKYY</sequence>
<evidence type="ECO:0000256" key="1">
    <source>
        <dbReference type="SAM" id="Phobius"/>
    </source>
</evidence>
<dbReference type="RefSeq" id="WP_193347123.1">
    <property type="nucleotide sequence ID" value="NZ_CBCSIP010000104.1"/>
</dbReference>
<keyword evidence="3" id="KW-1185">Reference proteome</keyword>
<protein>
    <submittedName>
        <fullName evidence="2">Uncharacterized protein</fullName>
    </submittedName>
</protein>
<reference evidence="2 3" key="1">
    <citation type="submission" date="2020-02" db="EMBL/GenBank/DDBJ databases">
        <authorList>
            <person name="Babadi Z.K."/>
            <person name="Risdian C."/>
            <person name="Ebrahimipour G.H."/>
            <person name="Wink J."/>
        </authorList>
    </citation>
    <scope>NUCLEOTIDE SEQUENCE [LARGE SCALE GENOMIC DNA]</scope>
    <source>
        <strain evidence="2 3">ZKHCc1 1396</strain>
    </source>
</reference>
<evidence type="ECO:0000313" key="2">
    <source>
        <dbReference type="EMBL" id="MBE4747767.1"/>
    </source>
</evidence>
<accession>A0ABR9PIP0</accession>
<keyword evidence="1" id="KW-1133">Transmembrane helix</keyword>
<name>A0ABR9PIP0_9BACT</name>
<keyword evidence="1" id="KW-0472">Membrane</keyword>
<gene>
    <name evidence="2" type="ORF">G4177_06185</name>
</gene>
<evidence type="ECO:0000313" key="3">
    <source>
        <dbReference type="Proteomes" id="UP001516472"/>
    </source>
</evidence>
<dbReference type="EMBL" id="JAAIYO010000001">
    <property type="protein sequence ID" value="MBE4747767.1"/>
    <property type="molecule type" value="Genomic_DNA"/>
</dbReference>
<feature type="transmembrane region" description="Helical" evidence="1">
    <location>
        <begin position="83"/>
        <end position="102"/>
    </location>
</feature>
<organism evidence="2 3">
    <name type="scientific">Corallococcus soli</name>
    <dbReference type="NCBI Taxonomy" id="2710757"/>
    <lineage>
        <taxon>Bacteria</taxon>
        <taxon>Pseudomonadati</taxon>
        <taxon>Myxococcota</taxon>
        <taxon>Myxococcia</taxon>
        <taxon>Myxococcales</taxon>
        <taxon>Cystobacterineae</taxon>
        <taxon>Myxococcaceae</taxon>
        <taxon>Corallococcus</taxon>
    </lineage>
</organism>
<proteinExistence type="predicted"/>